<dbReference type="SUPFAM" id="SSF54999">
    <property type="entry name" value="Ribosomal protein S10"/>
    <property type="match status" value="1"/>
</dbReference>
<proteinExistence type="inferred from homology"/>
<keyword evidence="3 4" id="KW-0687">Ribonucleoprotein</keyword>
<reference evidence="6 7" key="1">
    <citation type="submission" date="2017-01" db="EMBL/GenBank/DDBJ databases">
        <title>Complete Genome Sequence of Dolosigranulum pigrum isolated from a Patient with interstitial lung disease.</title>
        <authorList>
            <person name="Mukhopadhyay R."/>
            <person name="Joaquin J."/>
            <person name="Hogue R."/>
            <person name="Fitzgerald S."/>
            <person name="Jospin G."/>
            <person name="Eisen J.A."/>
            <person name="Chaturvedi V."/>
        </authorList>
    </citation>
    <scope>NUCLEOTIDE SEQUENCE [LARGE SCALE GENOMIC DNA]</scope>
    <source>
        <strain evidence="6 7">15S00348</strain>
    </source>
</reference>
<comment type="function">
    <text evidence="4">Involved in the binding of tRNA to the ribosomes.</text>
</comment>
<dbReference type="PROSITE" id="PS00361">
    <property type="entry name" value="RIBOSOMAL_S10"/>
    <property type="match status" value="1"/>
</dbReference>
<dbReference type="GO" id="GO:0003735">
    <property type="term" value="F:structural constituent of ribosome"/>
    <property type="evidence" value="ECO:0007669"/>
    <property type="project" value="InterPro"/>
</dbReference>
<sequence length="122" mass="13801">MLGNFHGARFILKVSEGGKNMAKQKIRIRLKAYEHRVLDQSATKIVETAKRTGAEVAGPVPLPTERKLFTIIRSPHKYKDSREQFEMLTHKRLVDILNPTPKTVDALTKLDLPSGVDIEIKL</sequence>
<dbReference type="AlphaFoldDB" id="A0A1S8KQJ7"/>
<feature type="domain" description="Small ribosomal subunit protein uS10" evidence="5">
    <location>
        <begin position="27"/>
        <end position="121"/>
    </location>
</feature>
<dbReference type="NCBIfam" id="TIGR01049">
    <property type="entry name" value="rpsJ_bact"/>
    <property type="match status" value="1"/>
</dbReference>
<evidence type="ECO:0000313" key="7">
    <source>
        <dbReference type="Proteomes" id="UP000190409"/>
    </source>
</evidence>
<dbReference type="GO" id="GO:0005840">
    <property type="term" value="C:ribosome"/>
    <property type="evidence" value="ECO:0007669"/>
    <property type="project" value="UniProtKB-KW"/>
</dbReference>
<comment type="subunit">
    <text evidence="4">Part of the 30S ribosomal subunit.</text>
</comment>
<dbReference type="InterPro" id="IPR018268">
    <property type="entry name" value="Ribosomal_uS10_CS"/>
</dbReference>
<evidence type="ECO:0000256" key="4">
    <source>
        <dbReference type="HAMAP-Rule" id="MF_00508"/>
    </source>
</evidence>
<evidence type="ECO:0000256" key="3">
    <source>
        <dbReference type="ARBA" id="ARBA00023274"/>
    </source>
</evidence>
<evidence type="ECO:0000256" key="2">
    <source>
        <dbReference type="ARBA" id="ARBA00022980"/>
    </source>
</evidence>
<gene>
    <name evidence="4" type="primary">rpsJ</name>
    <name evidence="6" type="ORF">BWX42_08715</name>
</gene>
<evidence type="ECO:0000259" key="5">
    <source>
        <dbReference type="SMART" id="SM01403"/>
    </source>
</evidence>
<evidence type="ECO:0000256" key="1">
    <source>
        <dbReference type="ARBA" id="ARBA00007102"/>
    </source>
</evidence>
<dbReference type="EMBL" id="MUYF01000003">
    <property type="protein sequence ID" value="OOL81765.1"/>
    <property type="molecule type" value="Genomic_DNA"/>
</dbReference>
<keyword evidence="2 4" id="KW-0689">Ribosomal protein</keyword>
<evidence type="ECO:0000313" key="6">
    <source>
        <dbReference type="EMBL" id="OOL81765.1"/>
    </source>
</evidence>
<dbReference type="Proteomes" id="UP000190409">
    <property type="component" value="Unassembled WGS sequence"/>
</dbReference>
<dbReference type="FunFam" id="3.30.70.600:FF:000001">
    <property type="entry name" value="30S ribosomal protein S10"/>
    <property type="match status" value="1"/>
</dbReference>
<dbReference type="PRINTS" id="PR00971">
    <property type="entry name" value="RIBOSOMALS10"/>
</dbReference>
<dbReference type="PANTHER" id="PTHR11700">
    <property type="entry name" value="30S RIBOSOMAL PROTEIN S10 FAMILY MEMBER"/>
    <property type="match status" value="1"/>
</dbReference>
<accession>A0A1S8KQJ7</accession>
<protein>
    <recommendedName>
        <fullName evidence="4">Small ribosomal subunit protein uS10</fullName>
    </recommendedName>
</protein>
<comment type="similarity">
    <text evidence="1 4">Belongs to the universal ribosomal protein uS10 family.</text>
</comment>
<dbReference type="HAMAP" id="MF_00508">
    <property type="entry name" value="Ribosomal_uS10"/>
    <property type="match status" value="1"/>
</dbReference>
<dbReference type="InterPro" id="IPR036838">
    <property type="entry name" value="Ribosomal_uS10_dom_sf"/>
</dbReference>
<dbReference type="GO" id="GO:0000049">
    <property type="term" value="F:tRNA binding"/>
    <property type="evidence" value="ECO:0007669"/>
    <property type="project" value="UniProtKB-UniRule"/>
</dbReference>
<organism evidence="6 7">
    <name type="scientific">Dolosigranulum pigrum</name>
    <dbReference type="NCBI Taxonomy" id="29394"/>
    <lineage>
        <taxon>Bacteria</taxon>
        <taxon>Bacillati</taxon>
        <taxon>Bacillota</taxon>
        <taxon>Bacilli</taxon>
        <taxon>Lactobacillales</taxon>
        <taxon>Carnobacteriaceae</taxon>
        <taxon>Dolosigranulum</taxon>
    </lineage>
</organism>
<comment type="caution">
    <text evidence="6">The sequence shown here is derived from an EMBL/GenBank/DDBJ whole genome shotgun (WGS) entry which is preliminary data.</text>
</comment>
<dbReference type="GO" id="GO:1990904">
    <property type="term" value="C:ribonucleoprotein complex"/>
    <property type="evidence" value="ECO:0007669"/>
    <property type="project" value="UniProtKB-KW"/>
</dbReference>
<dbReference type="GO" id="GO:0006412">
    <property type="term" value="P:translation"/>
    <property type="evidence" value="ECO:0007669"/>
    <property type="project" value="UniProtKB-UniRule"/>
</dbReference>
<dbReference type="Pfam" id="PF00338">
    <property type="entry name" value="Ribosomal_S10"/>
    <property type="match status" value="1"/>
</dbReference>
<dbReference type="InterPro" id="IPR027486">
    <property type="entry name" value="Ribosomal_uS10_dom"/>
</dbReference>
<dbReference type="Gene3D" id="3.30.70.600">
    <property type="entry name" value="Ribosomal protein S10 domain"/>
    <property type="match status" value="1"/>
</dbReference>
<dbReference type="SMART" id="SM01403">
    <property type="entry name" value="Ribosomal_S10"/>
    <property type="match status" value="1"/>
</dbReference>
<dbReference type="NCBIfam" id="NF001861">
    <property type="entry name" value="PRK00596.1"/>
    <property type="match status" value="1"/>
</dbReference>
<name>A0A1S8KQJ7_9LACT</name>
<dbReference type="InterPro" id="IPR001848">
    <property type="entry name" value="Ribosomal_uS10"/>
</dbReference>